<dbReference type="PATRIC" id="fig|43658.5.peg.880"/>
<evidence type="ECO:0000313" key="2">
    <source>
        <dbReference type="Proteomes" id="UP000033452"/>
    </source>
</evidence>
<accession>A0A0F4QVQ8</accession>
<sequence>MKPVLNAHLKIEKITLDECHCDVYVVDDFLENPEEVQAFAQKSAYFNPIGKDGTLYPGIRDALPLPYHRVLSALLTALFEGVEPEIHRCMLSLITQQPEQLLSVQKMPHIDSTDNQEYASVHYLCGPQMGGTSIYRFKPANRVRFDQDSQDEIMAMVNMVESQQQDPDGYLNGSNQLFEQVLNIEAKFNRLVLYPSNILHSANVHPHSISAHPSNGRLTVASFFRLAPNS</sequence>
<name>A0A0F4QVQ8_9GAMM</name>
<comment type="caution">
    <text evidence="1">The sequence shown here is derived from an EMBL/GenBank/DDBJ whole genome shotgun (WGS) entry which is preliminary data.</text>
</comment>
<dbReference type="EMBL" id="JXYA01000007">
    <property type="protein sequence ID" value="KJZ11763.1"/>
    <property type="molecule type" value="Genomic_DNA"/>
</dbReference>
<dbReference type="Pfam" id="PF20043">
    <property type="entry name" value="DUF6445"/>
    <property type="match status" value="1"/>
</dbReference>
<evidence type="ECO:0008006" key="3">
    <source>
        <dbReference type="Google" id="ProtNLM"/>
    </source>
</evidence>
<dbReference type="AlphaFoldDB" id="A0A0F4QVQ8"/>
<dbReference type="OrthoDB" id="4048724at2"/>
<proteinExistence type="predicted"/>
<keyword evidence="2" id="KW-1185">Reference proteome</keyword>
<protein>
    <recommendedName>
        <fullName evidence="3">Prolyl 4-hydroxylase alpha subunit Fe(2+) 2OG dioxygenase domain-containing protein</fullName>
    </recommendedName>
</protein>
<dbReference type="InterPro" id="IPR045617">
    <property type="entry name" value="DUF6445"/>
</dbReference>
<reference evidence="1 2" key="1">
    <citation type="journal article" date="2015" name="BMC Genomics">
        <title>Genome mining reveals unlocked bioactive potential of marine Gram-negative bacteria.</title>
        <authorList>
            <person name="Machado H."/>
            <person name="Sonnenschein E.C."/>
            <person name="Melchiorsen J."/>
            <person name="Gram L."/>
        </authorList>
    </citation>
    <scope>NUCLEOTIDE SEQUENCE [LARGE SCALE GENOMIC DNA]</scope>
    <source>
        <strain evidence="1 2">S2471</strain>
    </source>
</reference>
<evidence type="ECO:0000313" key="1">
    <source>
        <dbReference type="EMBL" id="KJZ11763.1"/>
    </source>
</evidence>
<dbReference type="RefSeq" id="WP_046003726.1">
    <property type="nucleotide sequence ID" value="NZ_JXYA01000007.1"/>
</dbReference>
<gene>
    <name evidence="1" type="ORF">TW77_04210</name>
</gene>
<organism evidence="1 2">
    <name type="scientific">Pseudoalteromonas rubra</name>
    <dbReference type="NCBI Taxonomy" id="43658"/>
    <lineage>
        <taxon>Bacteria</taxon>
        <taxon>Pseudomonadati</taxon>
        <taxon>Pseudomonadota</taxon>
        <taxon>Gammaproteobacteria</taxon>
        <taxon>Alteromonadales</taxon>
        <taxon>Pseudoalteromonadaceae</taxon>
        <taxon>Pseudoalteromonas</taxon>
    </lineage>
</organism>
<dbReference type="Proteomes" id="UP000033452">
    <property type="component" value="Unassembled WGS sequence"/>
</dbReference>